<dbReference type="GO" id="GO:0005886">
    <property type="term" value="C:plasma membrane"/>
    <property type="evidence" value="ECO:0007669"/>
    <property type="project" value="UniProtKB-SubCell"/>
</dbReference>
<evidence type="ECO:0000256" key="3">
    <source>
        <dbReference type="ARBA" id="ARBA00022475"/>
    </source>
</evidence>
<feature type="transmembrane region" description="Helical" evidence="7">
    <location>
        <begin position="20"/>
        <end position="38"/>
    </location>
</feature>
<keyword evidence="4 7" id="KW-0812">Transmembrane</keyword>
<comment type="caution">
    <text evidence="8">The sequence shown here is derived from an EMBL/GenBank/DDBJ whole genome shotgun (WGS) entry which is preliminary data.</text>
</comment>
<keyword evidence="3" id="KW-1003">Cell membrane</keyword>
<dbReference type="InterPro" id="IPR051907">
    <property type="entry name" value="DoxX-like_oxidoreductase"/>
</dbReference>
<feature type="transmembrane region" description="Helical" evidence="7">
    <location>
        <begin position="84"/>
        <end position="102"/>
    </location>
</feature>
<evidence type="ECO:0000256" key="1">
    <source>
        <dbReference type="ARBA" id="ARBA00004651"/>
    </source>
</evidence>
<reference evidence="8 9" key="1">
    <citation type="journal article" date="2019" name="Nat. Med.">
        <title>A library of human gut bacterial isolates paired with longitudinal multiomics data enables mechanistic microbiome research.</title>
        <authorList>
            <person name="Poyet M."/>
            <person name="Groussin M."/>
            <person name="Gibbons S.M."/>
            <person name="Avila-Pacheco J."/>
            <person name="Jiang X."/>
            <person name="Kearney S.M."/>
            <person name="Perrotta A.R."/>
            <person name="Berdy B."/>
            <person name="Zhao S."/>
            <person name="Lieberman T.D."/>
            <person name="Swanson P.K."/>
            <person name="Smith M."/>
            <person name="Roesemann S."/>
            <person name="Alexander J.E."/>
            <person name="Rich S.A."/>
            <person name="Livny J."/>
            <person name="Vlamakis H."/>
            <person name="Clish C."/>
            <person name="Bullock K."/>
            <person name="Deik A."/>
            <person name="Scott J."/>
            <person name="Pierce K.A."/>
            <person name="Xavier R.J."/>
            <person name="Alm E.J."/>
        </authorList>
    </citation>
    <scope>NUCLEOTIDE SEQUENCE [LARGE SCALE GENOMIC DNA]</scope>
    <source>
        <strain evidence="8 9">BIOML-A2</strain>
    </source>
</reference>
<evidence type="ECO:0000256" key="7">
    <source>
        <dbReference type="SAM" id="Phobius"/>
    </source>
</evidence>
<evidence type="ECO:0000313" key="9">
    <source>
        <dbReference type="Proteomes" id="UP000323567"/>
    </source>
</evidence>
<dbReference type="Pfam" id="PF07681">
    <property type="entry name" value="DoxX"/>
    <property type="match status" value="1"/>
</dbReference>
<feature type="transmembrane region" description="Helical" evidence="7">
    <location>
        <begin position="108"/>
        <end position="130"/>
    </location>
</feature>
<protein>
    <submittedName>
        <fullName evidence="8">DoxX family protein</fullName>
    </submittedName>
</protein>
<dbReference type="PANTHER" id="PTHR33452">
    <property type="entry name" value="OXIDOREDUCTASE CATD-RELATED"/>
    <property type="match status" value="1"/>
</dbReference>
<dbReference type="Proteomes" id="UP000323567">
    <property type="component" value="Unassembled WGS sequence"/>
</dbReference>
<name>A0A5B3G9F6_9BACT</name>
<proteinExistence type="inferred from homology"/>
<feature type="transmembrane region" description="Helical" evidence="7">
    <location>
        <begin position="58"/>
        <end position="79"/>
    </location>
</feature>
<evidence type="ECO:0000256" key="4">
    <source>
        <dbReference type="ARBA" id="ARBA00022692"/>
    </source>
</evidence>
<dbReference type="EMBL" id="VVXK01000009">
    <property type="protein sequence ID" value="KAA2370185.1"/>
    <property type="molecule type" value="Genomic_DNA"/>
</dbReference>
<evidence type="ECO:0000256" key="5">
    <source>
        <dbReference type="ARBA" id="ARBA00022989"/>
    </source>
</evidence>
<organism evidence="8 9">
    <name type="scientific">Alistipes shahii</name>
    <dbReference type="NCBI Taxonomy" id="328814"/>
    <lineage>
        <taxon>Bacteria</taxon>
        <taxon>Pseudomonadati</taxon>
        <taxon>Bacteroidota</taxon>
        <taxon>Bacteroidia</taxon>
        <taxon>Bacteroidales</taxon>
        <taxon>Rikenellaceae</taxon>
        <taxon>Alistipes</taxon>
    </lineage>
</organism>
<dbReference type="AlphaFoldDB" id="A0A5B3G9F6"/>
<keyword evidence="6 7" id="KW-0472">Membrane</keyword>
<evidence type="ECO:0000256" key="6">
    <source>
        <dbReference type="ARBA" id="ARBA00023136"/>
    </source>
</evidence>
<dbReference type="GeneID" id="92758521"/>
<dbReference type="PANTHER" id="PTHR33452:SF1">
    <property type="entry name" value="INNER MEMBRANE PROTEIN YPHA-RELATED"/>
    <property type="match status" value="1"/>
</dbReference>
<dbReference type="InterPro" id="IPR032808">
    <property type="entry name" value="DoxX"/>
</dbReference>
<evidence type="ECO:0000313" key="8">
    <source>
        <dbReference type="EMBL" id="KAA2370185.1"/>
    </source>
</evidence>
<accession>A0A5B3G9F6</accession>
<comment type="similarity">
    <text evidence="2">Belongs to the DoxX family.</text>
</comment>
<comment type="subcellular location">
    <subcellularLocation>
        <location evidence="1">Cell membrane</location>
        <topology evidence="1">Multi-pass membrane protein</topology>
    </subcellularLocation>
</comment>
<sequence>MGKRISDWIGQYRCMDWAVLYLRLFTGASMLFHNIGKIQNYNEIISSYPSPLYINPPAVFVIVTVAEALLAVLIIMGLWVRMSALVMSLGILLMFAWGGFGAGEPEFAWLGIYVFLIVSGGGLYAFDAALTPSDRKK</sequence>
<dbReference type="RefSeq" id="WP_044053966.1">
    <property type="nucleotide sequence ID" value="NZ_AP031448.1"/>
</dbReference>
<keyword evidence="5 7" id="KW-1133">Transmembrane helix</keyword>
<evidence type="ECO:0000256" key="2">
    <source>
        <dbReference type="ARBA" id="ARBA00006679"/>
    </source>
</evidence>
<gene>
    <name evidence="8" type="ORF">F2Y13_07570</name>
</gene>